<dbReference type="EMBL" id="CAXKWB010099133">
    <property type="protein sequence ID" value="CAL4223187.1"/>
    <property type="molecule type" value="Genomic_DNA"/>
</dbReference>
<feature type="non-terminal residue" evidence="2">
    <location>
        <position position="1"/>
    </location>
</feature>
<reference evidence="2 3" key="1">
    <citation type="submission" date="2024-05" db="EMBL/GenBank/DDBJ databases">
        <authorList>
            <person name="Wallberg A."/>
        </authorList>
    </citation>
    <scope>NUCLEOTIDE SEQUENCE [LARGE SCALE GENOMIC DNA]</scope>
</reference>
<protein>
    <submittedName>
        <fullName evidence="2">Uncharacterized protein</fullName>
    </submittedName>
</protein>
<accession>A0AAV2SLZ8</accession>
<feature type="compositionally biased region" description="Low complexity" evidence="1">
    <location>
        <begin position="38"/>
        <end position="52"/>
    </location>
</feature>
<gene>
    <name evidence="2" type="ORF">MNOR_LOCUS39234</name>
</gene>
<feature type="compositionally biased region" description="Pro residues" evidence="1">
    <location>
        <begin position="78"/>
        <end position="100"/>
    </location>
</feature>
<evidence type="ECO:0000313" key="2">
    <source>
        <dbReference type="EMBL" id="CAL4223187.1"/>
    </source>
</evidence>
<dbReference type="Proteomes" id="UP001497623">
    <property type="component" value="Unassembled WGS sequence"/>
</dbReference>
<dbReference type="AlphaFoldDB" id="A0AAV2SLZ8"/>
<sequence>LLASCGPVGWGRPEAYKEALRHCIPYSAKSDAPQFACAAPPTTPSNASTTSAMGDEVEKKKKSKKSKSKKTEGEEAPAPEPEAAPAPEPEPEPEPAPAPPAEEEGFDFAACDAAPAESEYPVDGDEGLPPPPAKQKPKFYLHWDRKKSKFYDYNFDYGENYYSSMVRHLETRGDIPLRRTFADRAIRSSVNRKAYADVRTENLLASVNSCIRNFETSQRAYVRA</sequence>
<organism evidence="2 3">
    <name type="scientific">Meganyctiphanes norvegica</name>
    <name type="common">Northern krill</name>
    <name type="synonym">Thysanopoda norvegica</name>
    <dbReference type="NCBI Taxonomy" id="48144"/>
    <lineage>
        <taxon>Eukaryota</taxon>
        <taxon>Metazoa</taxon>
        <taxon>Ecdysozoa</taxon>
        <taxon>Arthropoda</taxon>
        <taxon>Crustacea</taxon>
        <taxon>Multicrustacea</taxon>
        <taxon>Malacostraca</taxon>
        <taxon>Eumalacostraca</taxon>
        <taxon>Eucarida</taxon>
        <taxon>Euphausiacea</taxon>
        <taxon>Euphausiidae</taxon>
        <taxon>Meganyctiphanes</taxon>
    </lineage>
</organism>
<feature type="region of interest" description="Disordered" evidence="1">
    <location>
        <begin position="31"/>
        <end position="103"/>
    </location>
</feature>
<evidence type="ECO:0000313" key="3">
    <source>
        <dbReference type="Proteomes" id="UP001497623"/>
    </source>
</evidence>
<evidence type="ECO:0000256" key="1">
    <source>
        <dbReference type="SAM" id="MobiDB-lite"/>
    </source>
</evidence>
<keyword evidence="3" id="KW-1185">Reference proteome</keyword>
<feature type="non-terminal residue" evidence="2">
    <location>
        <position position="224"/>
    </location>
</feature>
<comment type="caution">
    <text evidence="2">The sequence shown here is derived from an EMBL/GenBank/DDBJ whole genome shotgun (WGS) entry which is preliminary data.</text>
</comment>
<proteinExistence type="predicted"/>
<name>A0AAV2SLZ8_MEGNR</name>